<feature type="non-terminal residue" evidence="1">
    <location>
        <position position="84"/>
    </location>
</feature>
<dbReference type="Proteomes" id="UP000789920">
    <property type="component" value="Unassembled WGS sequence"/>
</dbReference>
<feature type="non-terminal residue" evidence="1">
    <location>
        <position position="1"/>
    </location>
</feature>
<organism evidence="1 2">
    <name type="scientific">Racocetra persica</name>
    <dbReference type="NCBI Taxonomy" id="160502"/>
    <lineage>
        <taxon>Eukaryota</taxon>
        <taxon>Fungi</taxon>
        <taxon>Fungi incertae sedis</taxon>
        <taxon>Mucoromycota</taxon>
        <taxon>Glomeromycotina</taxon>
        <taxon>Glomeromycetes</taxon>
        <taxon>Diversisporales</taxon>
        <taxon>Gigasporaceae</taxon>
        <taxon>Racocetra</taxon>
    </lineage>
</organism>
<comment type="caution">
    <text evidence="1">The sequence shown here is derived from an EMBL/GenBank/DDBJ whole genome shotgun (WGS) entry which is preliminary data.</text>
</comment>
<proteinExistence type="predicted"/>
<evidence type="ECO:0000313" key="1">
    <source>
        <dbReference type="EMBL" id="CAG8827110.1"/>
    </source>
</evidence>
<protein>
    <submittedName>
        <fullName evidence="1">16077_t:CDS:1</fullName>
    </submittedName>
</protein>
<dbReference type="EMBL" id="CAJVQC010093289">
    <property type="protein sequence ID" value="CAG8827110.1"/>
    <property type="molecule type" value="Genomic_DNA"/>
</dbReference>
<name>A0ACA9S4P2_9GLOM</name>
<gene>
    <name evidence="1" type="ORF">RPERSI_LOCUS26893</name>
</gene>
<reference evidence="1" key="1">
    <citation type="submission" date="2021-06" db="EMBL/GenBank/DDBJ databases">
        <authorList>
            <person name="Kallberg Y."/>
            <person name="Tangrot J."/>
            <person name="Rosling A."/>
        </authorList>
    </citation>
    <scope>NUCLEOTIDE SEQUENCE</scope>
    <source>
        <strain evidence="1">MA461A</strain>
    </source>
</reference>
<accession>A0ACA9S4P2</accession>
<sequence length="84" mass="10135">EIDTNMDKYQAILEESNKPDNNYFDDKVLNNQNIGIQISQNIQNPIYVIRKVKPSKHYYKNSIENKQTQQETFRDIYKCRQYSE</sequence>
<evidence type="ECO:0000313" key="2">
    <source>
        <dbReference type="Proteomes" id="UP000789920"/>
    </source>
</evidence>
<keyword evidence="2" id="KW-1185">Reference proteome</keyword>